<dbReference type="Proteomes" id="UP000823847">
    <property type="component" value="Unassembled WGS sequence"/>
</dbReference>
<reference evidence="1" key="1">
    <citation type="journal article" date="2021" name="PeerJ">
        <title>Extensive microbial diversity within the chicken gut microbiome revealed by metagenomics and culture.</title>
        <authorList>
            <person name="Gilroy R."/>
            <person name="Ravi A."/>
            <person name="Getino M."/>
            <person name="Pursley I."/>
            <person name="Horton D.L."/>
            <person name="Alikhan N.F."/>
            <person name="Baker D."/>
            <person name="Gharbi K."/>
            <person name="Hall N."/>
            <person name="Watson M."/>
            <person name="Adriaenssens E.M."/>
            <person name="Foster-Nyarko E."/>
            <person name="Jarju S."/>
            <person name="Secka A."/>
            <person name="Antonio M."/>
            <person name="Oren A."/>
            <person name="Chaudhuri R.R."/>
            <person name="La Ragione R."/>
            <person name="Hildebrand F."/>
            <person name="Pallen M.J."/>
        </authorList>
    </citation>
    <scope>NUCLEOTIDE SEQUENCE</scope>
    <source>
        <strain evidence="1">ChiHecec2B26-12326</strain>
    </source>
</reference>
<protein>
    <submittedName>
        <fullName evidence="1">Uncharacterized protein</fullName>
    </submittedName>
</protein>
<proteinExistence type="predicted"/>
<name>A0A9D1XSY8_9BACT</name>
<evidence type="ECO:0000313" key="2">
    <source>
        <dbReference type="Proteomes" id="UP000823847"/>
    </source>
</evidence>
<reference evidence="1" key="2">
    <citation type="submission" date="2021-04" db="EMBL/GenBank/DDBJ databases">
        <authorList>
            <person name="Gilroy R."/>
        </authorList>
    </citation>
    <scope>NUCLEOTIDE SEQUENCE</scope>
    <source>
        <strain evidence="1">ChiHecec2B26-12326</strain>
    </source>
</reference>
<comment type="caution">
    <text evidence="1">The sequence shown here is derived from an EMBL/GenBank/DDBJ whole genome shotgun (WGS) entry which is preliminary data.</text>
</comment>
<accession>A0A9D1XSY8</accession>
<gene>
    <name evidence="1" type="ORF">H9848_10955</name>
</gene>
<dbReference type="AlphaFoldDB" id="A0A9D1XSY8"/>
<organism evidence="1 2">
    <name type="scientific">Candidatus Parabacteroides intestinigallinarum</name>
    <dbReference type="NCBI Taxonomy" id="2838722"/>
    <lineage>
        <taxon>Bacteria</taxon>
        <taxon>Pseudomonadati</taxon>
        <taxon>Bacteroidota</taxon>
        <taxon>Bacteroidia</taxon>
        <taxon>Bacteroidales</taxon>
        <taxon>Tannerellaceae</taxon>
        <taxon>Parabacteroides</taxon>
    </lineage>
</organism>
<evidence type="ECO:0000313" key="1">
    <source>
        <dbReference type="EMBL" id="HIX87106.1"/>
    </source>
</evidence>
<sequence length="52" mass="6391">MSIRQRVKEAMDFIREQTKDMSEERYQEFLEQLKFELEAESELCCWGDPEEE</sequence>
<dbReference type="EMBL" id="DXEN01000080">
    <property type="protein sequence ID" value="HIX87106.1"/>
    <property type="molecule type" value="Genomic_DNA"/>
</dbReference>